<evidence type="ECO:0000313" key="1">
    <source>
        <dbReference type="EMBL" id="GGG66570.1"/>
    </source>
</evidence>
<sequence length="71" mass="8484">MALNRRLNTDQDFEEAVQREIRVRVFQDDYIVTSNGIIIRFDEETAVVQSSVSEIAYHDRRTCEFFEVRKK</sequence>
<dbReference type="AlphaFoldDB" id="A0A917H390"/>
<keyword evidence="2" id="KW-1185">Reference proteome</keyword>
<reference evidence="1 2" key="1">
    <citation type="journal article" date="2014" name="Int. J. Syst. Evol. Microbiol.">
        <title>Complete genome sequence of Corynebacterium casei LMG S-19264T (=DSM 44701T), isolated from a smear-ripened cheese.</title>
        <authorList>
            <consortium name="US DOE Joint Genome Institute (JGI-PGF)"/>
            <person name="Walter F."/>
            <person name="Albersmeier A."/>
            <person name="Kalinowski J."/>
            <person name="Ruckert C."/>
        </authorList>
    </citation>
    <scope>NUCLEOTIDE SEQUENCE [LARGE SCALE GENOMIC DNA]</scope>
    <source>
        <strain evidence="1 2">CGMCC 1.15286</strain>
    </source>
</reference>
<gene>
    <name evidence="1" type="ORF">GCM10010918_21340</name>
</gene>
<name>A0A917H390_9BACL</name>
<protein>
    <submittedName>
        <fullName evidence="1">Uncharacterized protein</fullName>
    </submittedName>
</protein>
<proteinExistence type="predicted"/>
<evidence type="ECO:0000313" key="2">
    <source>
        <dbReference type="Proteomes" id="UP000600247"/>
    </source>
</evidence>
<dbReference type="Proteomes" id="UP000600247">
    <property type="component" value="Unassembled WGS sequence"/>
</dbReference>
<organism evidence="1 2">
    <name type="scientific">Paenibacillus radicis</name>
    <name type="common">ex Gao et al. 2016</name>
    <dbReference type="NCBI Taxonomy" id="1737354"/>
    <lineage>
        <taxon>Bacteria</taxon>
        <taxon>Bacillati</taxon>
        <taxon>Bacillota</taxon>
        <taxon>Bacilli</taxon>
        <taxon>Bacillales</taxon>
        <taxon>Paenibacillaceae</taxon>
        <taxon>Paenibacillus</taxon>
    </lineage>
</organism>
<dbReference type="RefSeq" id="WP_188889021.1">
    <property type="nucleotide sequence ID" value="NZ_BMHY01000003.1"/>
</dbReference>
<comment type="caution">
    <text evidence="1">The sequence shown here is derived from an EMBL/GenBank/DDBJ whole genome shotgun (WGS) entry which is preliminary data.</text>
</comment>
<dbReference type="EMBL" id="BMHY01000003">
    <property type="protein sequence ID" value="GGG66570.1"/>
    <property type="molecule type" value="Genomic_DNA"/>
</dbReference>
<accession>A0A917H390</accession>